<keyword evidence="3" id="KW-0106">Calcium</keyword>
<dbReference type="PANTHER" id="PTHR10037:SF293">
    <property type="entry name" value="EF-HAND DOMAIN-CONTAINING PROTEIN"/>
    <property type="match status" value="1"/>
</dbReference>
<comment type="subcellular location">
    <subcellularLocation>
        <location evidence="1">Membrane</location>
        <topology evidence="1">Multi-pass membrane protein</topology>
    </subcellularLocation>
</comment>
<dbReference type="Proteomes" id="UP000591131">
    <property type="component" value="Unassembled WGS sequence"/>
</dbReference>
<evidence type="ECO:0000313" key="9">
    <source>
        <dbReference type="EMBL" id="KAF4671105.1"/>
    </source>
</evidence>
<protein>
    <recommendedName>
        <fullName evidence="8">EF-hand domain-containing protein</fullName>
    </recommendedName>
</protein>
<dbReference type="GO" id="GO:0005509">
    <property type="term" value="F:calcium ion binding"/>
    <property type="evidence" value="ECO:0007669"/>
    <property type="project" value="InterPro"/>
</dbReference>
<accession>A0A7J6MHZ2</accession>
<dbReference type="InterPro" id="IPR043203">
    <property type="entry name" value="VGCC_Ca_Na"/>
</dbReference>
<dbReference type="Gene3D" id="1.10.287.70">
    <property type="match status" value="1"/>
</dbReference>
<gene>
    <name evidence="9" type="ORF">FOL47_001695</name>
</gene>
<reference evidence="9 10" key="1">
    <citation type="submission" date="2020-04" db="EMBL/GenBank/DDBJ databases">
        <title>Perkinsus chesapeaki whole genome sequence.</title>
        <authorList>
            <person name="Bogema D.R."/>
        </authorList>
    </citation>
    <scope>NUCLEOTIDE SEQUENCE [LARGE SCALE GENOMIC DNA]</scope>
    <source>
        <strain evidence="9">ATCC PRA-425</strain>
    </source>
</reference>
<dbReference type="PROSITE" id="PS50222">
    <property type="entry name" value="EF_HAND_2"/>
    <property type="match status" value="1"/>
</dbReference>
<feature type="transmembrane region" description="Helical" evidence="7">
    <location>
        <begin position="150"/>
        <end position="170"/>
    </location>
</feature>
<sequence>MTKVYGMKEDYKGGDEEYDDLIGQQHEPKRIAMVDTVKFNAVIGLFIVLNMLFIGIEADDNPTQKLLEEGVTQSTVQCKSPIEEIKVVTLSVASAVLSKDILRSPGYALGEIKMRSENVFTVVFLLEMILRLKTHRLSYFMDPWNILDFALVWLAIVDTWILTLASECAVSNVRALTTLRVVRMLRLVRFVRLLRMFKELWLIVEGLIHSVRTLAWVAVFLVCLVYVCAIFLTIQVIHRQPLMGLIFMILILSTTYGLLNIVVGVIVENTLGTATRTEEQAEQVKEEEKKSAANSLRRIFELSDADQSGTLSQAEFKAAWKMREVQENFETLGIPMVDAERLFTLMDPTGAGEIKLTEFLASCMQLVSTSQMGHRDITHLSMLVENSSKKVDTLGRKLDALEGAVKAFNMGVLDLCYVAHVRGLVVALSYLFILLPTSDEPPPAVLDRAEVLVDGIGYTV</sequence>
<dbReference type="GO" id="GO:0005248">
    <property type="term" value="F:voltage-gated sodium channel activity"/>
    <property type="evidence" value="ECO:0007669"/>
    <property type="project" value="TreeGrafter"/>
</dbReference>
<dbReference type="SUPFAM" id="SSF81324">
    <property type="entry name" value="Voltage-gated potassium channels"/>
    <property type="match status" value="1"/>
</dbReference>
<dbReference type="EMBL" id="JAAPAO010000141">
    <property type="protein sequence ID" value="KAF4671105.1"/>
    <property type="molecule type" value="Genomic_DNA"/>
</dbReference>
<keyword evidence="6" id="KW-0175">Coiled coil</keyword>
<organism evidence="9 10">
    <name type="scientific">Perkinsus chesapeaki</name>
    <name type="common">Clam parasite</name>
    <name type="synonym">Perkinsus andrewsi</name>
    <dbReference type="NCBI Taxonomy" id="330153"/>
    <lineage>
        <taxon>Eukaryota</taxon>
        <taxon>Sar</taxon>
        <taxon>Alveolata</taxon>
        <taxon>Perkinsozoa</taxon>
        <taxon>Perkinsea</taxon>
        <taxon>Perkinsida</taxon>
        <taxon>Perkinsidae</taxon>
        <taxon>Perkinsus</taxon>
    </lineage>
</organism>
<feature type="transmembrane region" description="Helical" evidence="7">
    <location>
        <begin position="214"/>
        <end position="234"/>
    </location>
</feature>
<dbReference type="PANTHER" id="PTHR10037">
    <property type="entry name" value="VOLTAGE-GATED CATION CHANNEL CALCIUM AND SODIUM"/>
    <property type="match status" value="1"/>
</dbReference>
<dbReference type="InterPro" id="IPR005821">
    <property type="entry name" value="Ion_trans_dom"/>
</dbReference>
<dbReference type="GO" id="GO:0070509">
    <property type="term" value="P:calcium ion import"/>
    <property type="evidence" value="ECO:0007669"/>
    <property type="project" value="TreeGrafter"/>
</dbReference>
<dbReference type="SMART" id="SM00054">
    <property type="entry name" value="EFh"/>
    <property type="match status" value="2"/>
</dbReference>
<dbReference type="GO" id="GO:0008332">
    <property type="term" value="F:low voltage-gated calcium channel activity"/>
    <property type="evidence" value="ECO:0007669"/>
    <property type="project" value="TreeGrafter"/>
</dbReference>
<evidence type="ECO:0000256" key="1">
    <source>
        <dbReference type="ARBA" id="ARBA00004141"/>
    </source>
</evidence>
<dbReference type="Pfam" id="PF00520">
    <property type="entry name" value="Ion_trans"/>
    <property type="match status" value="1"/>
</dbReference>
<dbReference type="Gene3D" id="1.10.238.10">
    <property type="entry name" value="EF-hand"/>
    <property type="match status" value="1"/>
</dbReference>
<evidence type="ECO:0000256" key="3">
    <source>
        <dbReference type="ARBA" id="ARBA00022837"/>
    </source>
</evidence>
<keyword evidence="10" id="KW-1185">Reference proteome</keyword>
<dbReference type="OrthoDB" id="431647at2759"/>
<feature type="transmembrane region" description="Helical" evidence="7">
    <location>
        <begin position="246"/>
        <end position="267"/>
    </location>
</feature>
<name>A0A7J6MHZ2_PERCH</name>
<dbReference type="CDD" id="cd00051">
    <property type="entry name" value="EFh"/>
    <property type="match status" value="1"/>
</dbReference>
<dbReference type="InterPro" id="IPR018247">
    <property type="entry name" value="EF_Hand_1_Ca_BS"/>
</dbReference>
<evidence type="ECO:0000256" key="2">
    <source>
        <dbReference type="ARBA" id="ARBA00022692"/>
    </source>
</evidence>
<keyword evidence="2 7" id="KW-0812">Transmembrane</keyword>
<evidence type="ECO:0000256" key="6">
    <source>
        <dbReference type="SAM" id="Coils"/>
    </source>
</evidence>
<proteinExistence type="predicted"/>
<feature type="transmembrane region" description="Helical" evidence="7">
    <location>
        <begin position="39"/>
        <end position="56"/>
    </location>
</feature>
<evidence type="ECO:0000256" key="5">
    <source>
        <dbReference type="ARBA" id="ARBA00023136"/>
    </source>
</evidence>
<dbReference type="InterPro" id="IPR002048">
    <property type="entry name" value="EF_hand_dom"/>
</dbReference>
<dbReference type="GO" id="GO:0086010">
    <property type="term" value="P:membrane depolarization during action potential"/>
    <property type="evidence" value="ECO:0007669"/>
    <property type="project" value="TreeGrafter"/>
</dbReference>
<comment type="caution">
    <text evidence="9">The sequence shown here is derived from an EMBL/GenBank/DDBJ whole genome shotgun (WGS) entry which is preliminary data.</text>
</comment>
<keyword evidence="5 7" id="KW-0472">Membrane</keyword>
<evidence type="ECO:0000256" key="7">
    <source>
        <dbReference type="SAM" id="Phobius"/>
    </source>
</evidence>
<feature type="domain" description="EF-hand" evidence="8">
    <location>
        <begin position="291"/>
        <end position="326"/>
    </location>
</feature>
<dbReference type="AlphaFoldDB" id="A0A7J6MHZ2"/>
<dbReference type="GO" id="GO:0001518">
    <property type="term" value="C:voltage-gated sodium channel complex"/>
    <property type="evidence" value="ECO:0007669"/>
    <property type="project" value="TreeGrafter"/>
</dbReference>
<dbReference type="PROSITE" id="PS00018">
    <property type="entry name" value="EF_HAND_1"/>
    <property type="match status" value="1"/>
</dbReference>
<dbReference type="SUPFAM" id="SSF47473">
    <property type="entry name" value="EF-hand"/>
    <property type="match status" value="1"/>
</dbReference>
<dbReference type="Gene3D" id="1.20.120.350">
    <property type="entry name" value="Voltage-gated potassium channels. Chain C"/>
    <property type="match status" value="1"/>
</dbReference>
<evidence type="ECO:0000259" key="8">
    <source>
        <dbReference type="PROSITE" id="PS50222"/>
    </source>
</evidence>
<evidence type="ECO:0000313" key="10">
    <source>
        <dbReference type="Proteomes" id="UP000591131"/>
    </source>
</evidence>
<feature type="coiled-coil region" evidence="6">
    <location>
        <begin position="267"/>
        <end position="294"/>
    </location>
</feature>
<evidence type="ECO:0000256" key="4">
    <source>
        <dbReference type="ARBA" id="ARBA00022989"/>
    </source>
</evidence>
<keyword evidence="4 7" id="KW-1133">Transmembrane helix</keyword>
<dbReference type="InterPro" id="IPR027359">
    <property type="entry name" value="Volt_channel_dom_sf"/>
</dbReference>
<dbReference type="InterPro" id="IPR011992">
    <property type="entry name" value="EF-hand-dom_pair"/>
</dbReference>